<feature type="domain" description="SET" evidence="4">
    <location>
        <begin position="1"/>
        <end position="50"/>
    </location>
</feature>
<dbReference type="AlphaFoldDB" id="A8Q554"/>
<organism evidence="6 7">
    <name type="scientific">Malassezia globosa (strain ATCC MYA-4612 / CBS 7966)</name>
    <name type="common">Dandruff-associated fungus</name>
    <dbReference type="NCBI Taxonomy" id="425265"/>
    <lineage>
        <taxon>Eukaryota</taxon>
        <taxon>Fungi</taxon>
        <taxon>Dikarya</taxon>
        <taxon>Basidiomycota</taxon>
        <taxon>Ustilaginomycotina</taxon>
        <taxon>Malasseziomycetes</taxon>
        <taxon>Malasseziales</taxon>
        <taxon>Malasseziaceae</taxon>
        <taxon>Malassezia</taxon>
    </lineage>
</organism>
<gene>
    <name evidence="6" type="ORF">MGL_2726</name>
</gene>
<comment type="similarity">
    <text evidence="2">Belongs to the cytidine and deoxycytidylate deaminase family. ADAT3 subfamily.</text>
</comment>
<evidence type="ECO:0008006" key="8">
    <source>
        <dbReference type="Google" id="ProtNLM"/>
    </source>
</evidence>
<feature type="domain" description="CMP/dCMP-type deaminase" evidence="5">
    <location>
        <begin position="306"/>
        <end position="436"/>
    </location>
</feature>
<evidence type="ECO:0000259" key="5">
    <source>
        <dbReference type="PROSITE" id="PS51747"/>
    </source>
</evidence>
<dbReference type="PANTHER" id="PTHR11079:SF156">
    <property type="entry name" value="INACTIVE TRNA-SPECIFIC ADENOSINE DEAMINASE-LIKE PROTEIN 3-RELATED"/>
    <property type="match status" value="1"/>
</dbReference>
<evidence type="ECO:0000256" key="2">
    <source>
        <dbReference type="ARBA" id="ARBA00038160"/>
    </source>
</evidence>
<dbReference type="Gene3D" id="3.40.140.10">
    <property type="entry name" value="Cytidine Deaminase, domain 2"/>
    <property type="match status" value="1"/>
</dbReference>
<dbReference type="GO" id="GO:0005634">
    <property type="term" value="C:nucleus"/>
    <property type="evidence" value="ECO:0007669"/>
    <property type="project" value="TreeGrafter"/>
</dbReference>
<dbReference type="InterPro" id="IPR001214">
    <property type="entry name" value="SET_dom"/>
</dbReference>
<dbReference type="PROSITE" id="PS50280">
    <property type="entry name" value="SET"/>
    <property type="match status" value="1"/>
</dbReference>
<dbReference type="OMA" id="KVRWACE"/>
<dbReference type="SUPFAM" id="SSF53927">
    <property type="entry name" value="Cytidine deaminase-like"/>
    <property type="match status" value="1"/>
</dbReference>
<dbReference type="Pfam" id="PF00383">
    <property type="entry name" value="dCMP_cyt_deam_1"/>
    <property type="match status" value="1"/>
</dbReference>
<dbReference type="Gene3D" id="2.170.270.10">
    <property type="entry name" value="SET domain"/>
    <property type="match status" value="1"/>
</dbReference>
<accession>A8Q554</accession>
<dbReference type="FunCoup" id="A8Q554">
    <property type="interactions" value="293"/>
</dbReference>
<keyword evidence="1" id="KW-0819">tRNA processing</keyword>
<evidence type="ECO:0000256" key="3">
    <source>
        <dbReference type="SAM" id="MobiDB-lite"/>
    </source>
</evidence>
<dbReference type="SUPFAM" id="SSF82199">
    <property type="entry name" value="SET domain"/>
    <property type="match status" value="1"/>
</dbReference>
<keyword evidence="7" id="KW-1185">Reference proteome</keyword>
<dbReference type="GO" id="GO:0005737">
    <property type="term" value="C:cytoplasm"/>
    <property type="evidence" value="ECO:0007669"/>
    <property type="project" value="TreeGrafter"/>
</dbReference>
<comment type="caution">
    <text evidence="6">The sequence shown here is derived from an EMBL/GenBank/DDBJ whole genome shotgun (WGS) entry which is preliminary data.</text>
</comment>
<dbReference type="RefSeq" id="XP_001730344.1">
    <property type="nucleotide sequence ID" value="XM_001730292.1"/>
</dbReference>
<evidence type="ECO:0000313" key="6">
    <source>
        <dbReference type="EMBL" id="EDP43130.1"/>
    </source>
</evidence>
<evidence type="ECO:0000259" key="4">
    <source>
        <dbReference type="PROSITE" id="PS50280"/>
    </source>
</evidence>
<dbReference type="GeneID" id="5854649"/>
<dbReference type="EMBL" id="AAYY01000009">
    <property type="protein sequence ID" value="EDP43130.1"/>
    <property type="molecule type" value="Genomic_DNA"/>
</dbReference>
<evidence type="ECO:0000256" key="1">
    <source>
        <dbReference type="ARBA" id="ARBA00022694"/>
    </source>
</evidence>
<feature type="compositionally biased region" description="Low complexity" evidence="3">
    <location>
        <begin position="90"/>
        <end position="102"/>
    </location>
</feature>
<dbReference type="InterPro" id="IPR002125">
    <property type="entry name" value="CMP_dCMP_dom"/>
</dbReference>
<dbReference type="GO" id="GO:0008033">
    <property type="term" value="P:tRNA processing"/>
    <property type="evidence" value="ECO:0007669"/>
    <property type="project" value="UniProtKB-KW"/>
</dbReference>
<dbReference type="GO" id="GO:0052717">
    <property type="term" value="F:tRNA-specific adenosine-34 deaminase activity"/>
    <property type="evidence" value="ECO:0007669"/>
    <property type="project" value="TreeGrafter"/>
</dbReference>
<dbReference type="KEGG" id="mgl:MGL_2726"/>
<dbReference type="OrthoDB" id="3180714at2759"/>
<proteinExistence type="inferred from homology"/>
<dbReference type="PROSITE" id="PS51747">
    <property type="entry name" value="CYT_DCMP_DEAMINASES_2"/>
    <property type="match status" value="1"/>
</dbReference>
<dbReference type="STRING" id="425265.A8Q554"/>
<dbReference type="VEuPathDB" id="FungiDB:MGL_2726"/>
<protein>
    <recommendedName>
        <fullName evidence="8">CMP/dCMP-type deaminase domain-containing protein</fullName>
    </recommendedName>
</protein>
<dbReference type="InterPro" id="IPR046341">
    <property type="entry name" value="SET_dom_sf"/>
</dbReference>
<dbReference type="CDD" id="cd01285">
    <property type="entry name" value="nucleoside_deaminase"/>
    <property type="match status" value="1"/>
</dbReference>
<sequence>MALALGLGSLFNHHPSSANVSFELDKSTRSIRYRTVRQISTGEELCICYGSGKMWWEGPDEERPSTPVSETHEVSLFGQIGLEDDEHEPATTSSTASQTPSSRVLSNSHSKAPVLDASYKAPLWRITSSPDPKTMQLHTTRAWAMDIPPRACSPAAQILKRLVKNGSLRAGDVHPKYSIRYLRSFRKAKDVLKLPQEKYDADSMDLSLLLCLEDAHSSKDLTLLLENAFGSLHIPIRLYLVRVPTGPAPSPERLSEWSAIWPCVFLPPGAGIPAKDGVPGSDAARAMVPVDRQADAQLWSDESLVDRVRHAFRRCIATAQQARAAGELGIGVFVTNMEQDGSIAISVDAHDTRIRDAHPLRHAVLNAVRRVAHIRSQSRSSTNEEAENGQDYLLTGLTMFITHEPCVYCAMALIHSRVRSVFFLFPSPRSGGFCGAQSNASDICDGGQDGGPFCIHEQSGLNHKYEVWRWINPAELVHVQIDMHMSVDI</sequence>
<name>A8Q554_MALGO</name>
<feature type="region of interest" description="Disordered" evidence="3">
    <location>
        <begin position="83"/>
        <end position="109"/>
    </location>
</feature>
<reference evidence="6 7" key="1">
    <citation type="journal article" date="2007" name="Proc. Natl. Acad. Sci. U.S.A.">
        <title>Dandruff-associated Malassezia genomes reveal convergent and divergent virulence traits shared with plant and human fungal pathogens.</title>
        <authorList>
            <person name="Xu J."/>
            <person name="Saunders C.W."/>
            <person name="Hu P."/>
            <person name="Grant R.A."/>
            <person name="Boekhout T."/>
            <person name="Kuramae E.E."/>
            <person name="Kronstad J.W."/>
            <person name="Deangelis Y.M."/>
            <person name="Reeder N.L."/>
            <person name="Johnstone K.R."/>
            <person name="Leland M."/>
            <person name="Fieno A.M."/>
            <person name="Begley W.M."/>
            <person name="Sun Y."/>
            <person name="Lacey M.P."/>
            <person name="Chaudhary T."/>
            <person name="Keough T."/>
            <person name="Chu L."/>
            <person name="Sears R."/>
            <person name="Yuan B."/>
            <person name="Dawson T.L.Jr."/>
        </authorList>
    </citation>
    <scope>NUCLEOTIDE SEQUENCE [LARGE SCALE GENOMIC DNA]</scope>
    <source>
        <strain evidence="7">ATCC MYA-4612 / CBS 7966</strain>
    </source>
</reference>
<dbReference type="InterPro" id="IPR016193">
    <property type="entry name" value="Cytidine_deaminase-like"/>
</dbReference>
<evidence type="ECO:0000313" key="7">
    <source>
        <dbReference type="Proteomes" id="UP000008837"/>
    </source>
</evidence>
<dbReference type="PANTHER" id="PTHR11079">
    <property type="entry name" value="CYTOSINE DEAMINASE FAMILY MEMBER"/>
    <property type="match status" value="1"/>
</dbReference>
<dbReference type="Proteomes" id="UP000008837">
    <property type="component" value="Unassembled WGS sequence"/>
</dbReference>
<dbReference type="InParanoid" id="A8Q554"/>